<dbReference type="PANTHER" id="PTHR41252">
    <property type="entry name" value="BLR2505 PROTEIN"/>
    <property type="match status" value="1"/>
</dbReference>
<dbReference type="PANTHER" id="PTHR41252:SF1">
    <property type="entry name" value="BLR2505 PROTEIN"/>
    <property type="match status" value="1"/>
</dbReference>
<dbReference type="Gene3D" id="3.10.450.50">
    <property type="match status" value="1"/>
</dbReference>
<organism evidence="1 2">
    <name type="scientific">Vibrio marisflavi CECT 7928</name>
    <dbReference type="NCBI Taxonomy" id="634439"/>
    <lineage>
        <taxon>Bacteria</taxon>
        <taxon>Pseudomonadati</taxon>
        <taxon>Pseudomonadota</taxon>
        <taxon>Gammaproteobacteria</taxon>
        <taxon>Vibrionales</taxon>
        <taxon>Vibrionaceae</taxon>
        <taxon>Vibrio</taxon>
    </lineage>
</organism>
<proteinExistence type="predicted"/>
<evidence type="ECO:0000313" key="1">
    <source>
        <dbReference type="EMBL" id="CAH0536112.1"/>
    </source>
</evidence>
<sequence>MNDNPFHEKIIQLVENWKIEKLCNDYFAEQFLWKVKGSGQFSTTYTSKEEYFEKALNRLSRHIREGATISVLDSYSVRDTLILELEGQMTTISGQPYHNQYCWIIKTDKEKITSITAYLDTLLLERVINQEEATSSGSKQS</sequence>
<evidence type="ECO:0000313" key="2">
    <source>
        <dbReference type="Proteomes" id="UP000838748"/>
    </source>
</evidence>
<protein>
    <recommendedName>
        <fullName evidence="3">SnoaL-like domain-containing protein</fullName>
    </recommendedName>
</protein>
<dbReference type="EMBL" id="CAKLDM010000001">
    <property type="protein sequence ID" value="CAH0536112.1"/>
    <property type="molecule type" value="Genomic_DNA"/>
</dbReference>
<reference evidence="1" key="1">
    <citation type="submission" date="2021-11" db="EMBL/GenBank/DDBJ databases">
        <authorList>
            <person name="Rodrigo-Torres L."/>
            <person name="Arahal R. D."/>
            <person name="Lucena T."/>
        </authorList>
    </citation>
    <scope>NUCLEOTIDE SEQUENCE</scope>
    <source>
        <strain evidence="1">CECT 7928</strain>
    </source>
</reference>
<accession>A0ABM8ZYT0</accession>
<dbReference type="SUPFAM" id="SSF54427">
    <property type="entry name" value="NTF2-like"/>
    <property type="match status" value="1"/>
</dbReference>
<comment type="caution">
    <text evidence="1">The sequence shown here is derived from an EMBL/GenBank/DDBJ whole genome shotgun (WGS) entry which is preliminary data.</text>
</comment>
<dbReference type="Proteomes" id="UP000838748">
    <property type="component" value="Unassembled WGS sequence"/>
</dbReference>
<evidence type="ECO:0008006" key="3">
    <source>
        <dbReference type="Google" id="ProtNLM"/>
    </source>
</evidence>
<name>A0ABM8ZYT0_9VIBR</name>
<gene>
    <name evidence="1" type="ORF">VMF7928_00206</name>
</gene>
<keyword evidence="2" id="KW-1185">Reference proteome</keyword>
<dbReference type="RefSeq" id="WP_237359615.1">
    <property type="nucleotide sequence ID" value="NZ_CAKLDM010000001.1"/>
</dbReference>
<dbReference type="InterPro" id="IPR032710">
    <property type="entry name" value="NTF2-like_dom_sf"/>
</dbReference>